<organism evidence="1 3">
    <name type="scientific">Yersinia phage fHe-Yen9-04</name>
    <dbReference type="NCBI Taxonomy" id="2052742"/>
    <lineage>
        <taxon>Viruses</taxon>
        <taxon>Duplodnaviria</taxon>
        <taxon>Heunggongvirae</taxon>
        <taxon>Uroviricota</taxon>
        <taxon>Caudoviricetes</taxon>
        <taxon>Eneladusvirus</taxon>
        <taxon>Eneladusvirus Yen904</taxon>
    </lineage>
</organism>
<dbReference type="OrthoDB" id="16591at10239"/>
<evidence type="ECO:0000313" key="3">
    <source>
        <dbReference type="Proteomes" id="UP000240931"/>
    </source>
</evidence>
<dbReference type="RefSeq" id="YP_009624039.1">
    <property type="nucleotide sequence ID" value="NC_042116.1"/>
</dbReference>
<reference evidence="1" key="2">
    <citation type="submission" date="2017-10" db="EMBL/GenBank/DDBJ databases">
        <authorList>
            <person name="Banno H."/>
            <person name="Chua N.-H."/>
        </authorList>
    </citation>
    <scope>NUCLEOTIDE SEQUENCE [LARGE SCALE GENOMIC DNA]</scope>
</reference>
<name>A0A2C9CY45_9CAUD</name>
<evidence type="ECO:0000313" key="2">
    <source>
        <dbReference type="EMBL" id="VUE36475.1"/>
    </source>
</evidence>
<protein>
    <submittedName>
        <fullName evidence="1">Uncharacterized protein</fullName>
    </submittedName>
</protein>
<keyword evidence="3" id="KW-1185">Reference proteome</keyword>
<dbReference type="KEGG" id="vg:40100847"/>
<dbReference type="GeneID" id="40100847"/>
<dbReference type="EMBL" id="LR596615">
    <property type="protein sequence ID" value="VUE36475.1"/>
    <property type="molecule type" value="Genomic_DNA"/>
</dbReference>
<dbReference type="Proteomes" id="UP000240931">
    <property type="component" value="Segment"/>
</dbReference>
<dbReference type="Proteomes" id="UP000317227">
    <property type="component" value="Segment"/>
</dbReference>
<reference evidence="2 4" key="3">
    <citation type="submission" date="2019-06" db="EMBL/GenBank/DDBJ databases">
        <authorList>
            <person name="Bower L."/>
            <person name="Leinonen R."/>
        </authorList>
    </citation>
    <scope>NUCLEOTIDE SEQUENCE [LARGE SCALE GENOMIC DNA]</scope>
</reference>
<evidence type="ECO:0000313" key="4">
    <source>
        <dbReference type="Proteomes" id="UP000317227"/>
    </source>
</evidence>
<sequence length="137" mass="16366">MHMNKVLDTWIENVKTYPPSEIFFEKYGKDAKAEERLKVICEEMYRFVFPEGKPNLLSNLGSSYRDFEVAYIMGFDGMKPEYITKVKDQFLIDVKETIKAMDDMCKKDQILQQYYTQWKLKFSDINSIVYDMTKDYV</sequence>
<reference evidence="3" key="1">
    <citation type="submission" date="2017-10" db="EMBL/GenBank/DDBJ databases">
        <authorList>
            <person name="Skurnik M."/>
        </authorList>
    </citation>
    <scope>NUCLEOTIDE SEQUENCE [LARGE SCALE GENOMIC DNA]</scope>
</reference>
<gene>
    <name evidence="1" type="primary">g429</name>
</gene>
<dbReference type="EMBL" id="LT960551">
    <property type="protein sequence ID" value="SOK58706.1"/>
    <property type="molecule type" value="Genomic_DNA"/>
</dbReference>
<evidence type="ECO:0000313" key="1">
    <source>
        <dbReference type="EMBL" id="SOK58706.1"/>
    </source>
</evidence>
<proteinExistence type="predicted"/>
<accession>A0A2C9CY45</accession>